<feature type="domain" description="Prolyl 4-hydroxylase alpha subunit Fe(2+) 2OG dioxygenase" evidence="1">
    <location>
        <begin position="104"/>
        <end position="203"/>
    </location>
</feature>
<dbReference type="InterPro" id="IPR051842">
    <property type="entry name" value="uS12_prolyl_hydroxylase"/>
</dbReference>
<dbReference type="PANTHER" id="PTHR12117">
    <property type="entry name" value="HISTONE ACETYLTRANSFERASE COMPLEX"/>
    <property type="match status" value="1"/>
</dbReference>
<accession>A0A6C0JS97</accession>
<dbReference type="Pfam" id="PF13640">
    <property type="entry name" value="2OG-FeII_Oxy_3"/>
    <property type="match status" value="1"/>
</dbReference>
<dbReference type="AlphaFoldDB" id="A0A6C0JS97"/>
<reference evidence="2" key="1">
    <citation type="journal article" date="2020" name="Nature">
        <title>Giant virus diversity and host interactions through global metagenomics.</title>
        <authorList>
            <person name="Schulz F."/>
            <person name="Roux S."/>
            <person name="Paez-Espino D."/>
            <person name="Jungbluth S."/>
            <person name="Walsh D.A."/>
            <person name="Denef V.J."/>
            <person name="McMahon K.D."/>
            <person name="Konstantinidis K.T."/>
            <person name="Eloe-Fadrosh E.A."/>
            <person name="Kyrpides N.C."/>
            <person name="Woyke T."/>
        </authorList>
    </citation>
    <scope>NUCLEOTIDE SEQUENCE</scope>
    <source>
        <strain evidence="2">GVMAG-S-1062768-28</strain>
    </source>
</reference>
<evidence type="ECO:0000259" key="1">
    <source>
        <dbReference type="Pfam" id="PF13640"/>
    </source>
</evidence>
<protein>
    <recommendedName>
        <fullName evidence="1">Prolyl 4-hydroxylase alpha subunit Fe(2+) 2OG dioxygenase domain-containing protein</fullName>
    </recommendedName>
</protein>
<dbReference type="PANTHER" id="PTHR12117:SF0">
    <property type="entry name" value="PROLYL 3-HYDROXYLASE OGFOD1"/>
    <property type="match status" value="1"/>
</dbReference>
<sequence length="252" mass="29537">MNTSLIKTPEEYQSMFPYPHMFQDNFLDENQAKEIQHEILSLPDSAFDRYDNPFEQKFTLRDKFAYPPKLNELLMFLTSDSFVERLSALVGIKLINDPDRNFWGVHKYNANDKLDIHLDAGIHPRAGLTKQVTVGLYLSHNWKEEYGCELEIWKGDKDKLEYLVSKIAPLFNRLVVFTNTEISWHGNPSPVNCPKGVQRIFVTCSYLSEKPQENKRPKAYFVARPGDPEDPEKDKLRLLRCDPVRYKEVYRM</sequence>
<name>A0A6C0JS97_9ZZZZ</name>
<dbReference type="GO" id="GO:0031543">
    <property type="term" value="F:peptidyl-proline dioxygenase activity"/>
    <property type="evidence" value="ECO:0007669"/>
    <property type="project" value="TreeGrafter"/>
</dbReference>
<organism evidence="2">
    <name type="scientific">viral metagenome</name>
    <dbReference type="NCBI Taxonomy" id="1070528"/>
    <lineage>
        <taxon>unclassified sequences</taxon>
        <taxon>metagenomes</taxon>
        <taxon>organismal metagenomes</taxon>
    </lineage>
</organism>
<evidence type="ECO:0000313" key="2">
    <source>
        <dbReference type="EMBL" id="QHU08439.1"/>
    </source>
</evidence>
<dbReference type="GO" id="GO:0006449">
    <property type="term" value="P:regulation of translational termination"/>
    <property type="evidence" value="ECO:0007669"/>
    <property type="project" value="TreeGrafter"/>
</dbReference>
<dbReference type="InterPro" id="IPR044862">
    <property type="entry name" value="Pro_4_hyd_alph_FE2OG_OXY"/>
</dbReference>
<dbReference type="EMBL" id="MN740696">
    <property type="protein sequence ID" value="QHU08439.1"/>
    <property type="molecule type" value="Genomic_DNA"/>
</dbReference>
<dbReference type="Gene3D" id="2.60.120.620">
    <property type="entry name" value="q2cbj1_9rhob like domain"/>
    <property type="match status" value="1"/>
</dbReference>
<proteinExistence type="predicted"/>
<dbReference type="GO" id="GO:0005737">
    <property type="term" value="C:cytoplasm"/>
    <property type="evidence" value="ECO:0007669"/>
    <property type="project" value="TreeGrafter"/>
</dbReference>